<protein>
    <submittedName>
        <fullName evidence="1">Uncharacterized protein</fullName>
    </submittedName>
</protein>
<dbReference type="AlphaFoldDB" id="A0A068Y4X4"/>
<evidence type="ECO:0000313" key="2">
    <source>
        <dbReference type="Proteomes" id="UP000017246"/>
    </source>
</evidence>
<sequence length="114" mass="13067">MAFHVKKHLSGHLIHVTHQRYTTSGFNTSLNDSASIPNGRKWQSSPPPHRGYSIFPKKFIPDTRENNDIESFNRLLLSLCFVTHTLAEEEITTILLFIAIPFYTSEMAYTSQDL</sequence>
<evidence type="ECO:0000313" key="1">
    <source>
        <dbReference type="EMBL" id="CDS39560.1"/>
    </source>
</evidence>
<keyword evidence="2" id="KW-1185">Reference proteome</keyword>
<organism evidence="1 2">
    <name type="scientific">Echinococcus multilocularis</name>
    <name type="common">Fox tapeworm</name>
    <dbReference type="NCBI Taxonomy" id="6211"/>
    <lineage>
        <taxon>Eukaryota</taxon>
        <taxon>Metazoa</taxon>
        <taxon>Spiralia</taxon>
        <taxon>Lophotrochozoa</taxon>
        <taxon>Platyhelminthes</taxon>
        <taxon>Cestoda</taxon>
        <taxon>Eucestoda</taxon>
        <taxon>Cyclophyllidea</taxon>
        <taxon>Taeniidae</taxon>
        <taxon>Echinococcus</taxon>
    </lineage>
</organism>
<name>A0A068Y4X4_ECHMU</name>
<dbReference type="EMBL" id="LN901891">
    <property type="protein sequence ID" value="CDS39560.1"/>
    <property type="molecule type" value="Genomic_DNA"/>
</dbReference>
<accession>A0A068Y4X4</accession>
<gene>
    <name evidence="1" type="ORF">EmuJ_000709400</name>
</gene>
<proteinExistence type="predicted"/>
<dbReference type="Proteomes" id="UP000017246">
    <property type="component" value="Unassembled WGS sequence"/>
</dbReference>
<reference evidence="1" key="1">
    <citation type="journal article" date="2013" name="Nature">
        <title>The genomes of four tapeworm species reveal adaptations to parasitism.</title>
        <authorList>
            <person name="Tsai I.J."/>
            <person name="Zarowiecki M."/>
            <person name="Holroyd N."/>
            <person name="Garciarrubio A."/>
            <person name="Sanchez-Flores A."/>
            <person name="Brooks K.L."/>
            <person name="Tracey A."/>
            <person name="Bobes R.J."/>
            <person name="Fragoso G."/>
            <person name="Sciutto E."/>
            <person name="Aslett M."/>
            <person name="Beasley H."/>
            <person name="Bennett H.M."/>
            <person name="Cai J."/>
            <person name="Camicia F."/>
            <person name="Clark R."/>
            <person name="Cucher M."/>
            <person name="De Silva N."/>
            <person name="Day T.A."/>
            <person name="Deplazes P."/>
            <person name="Estrada K."/>
            <person name="Fernandez C."/>
            <person name="Holland P.W."/>
            <person name="Hou J."/>
            <person name="Hu S."/>
            <person name="Huckvale T."/>
            <person name="Hung S.S."/>
            <person name="Kamenetzky L."/>
            <person name="Keane J.A."/>
            <person name="Kiss F."/>
            <person name="Koziol U."/>
            <person name="Lambert O."/>
            <person name="Liu K."/>
            <person name="Luo X."/>
            <person name="Luo Y."/>
            <person name="Macchiaroli N."/>
            <person name="Nichol S."/>
            <person name="Paps J."/>
            <person name="Parkinson J."/>
            <person name="Pouchkina-Stantcheva N."/>
            <person name="Riddiford N."/>
            <person name="Rosenzvit M."/>
            <person name="Salinas G."/>
            <person name="Wasmuth J.D."/>
            <person name="Zamanian M."/>
            <person name="Zheng Y."/>
            <person name="Cai X."/>
            <person name="Soberon X."/>
            <person name="Olson P.D."/>
            <person name="Laclette J.P."/>
            <person name="Brehm K."/>
            <person name="Berriman M."/>
            <person name="Garciarrubio A."/>
            <person name="Bobes R.J."/>
            <person name="Fragoso G."/>
            <person name="Sanchez-Flores A."/>
            <person name="Estrada K."/>
            <person name="Cevallos M.A."/>
            <person name="Morett E."/>
            <person name="Gonzalez V."/>
            <person name="Portillo T."/>
            <person name="Ochoa-Leyva A."/>
            <person name="Jose M.V."/>
            <person name="Sciutto E."/>
            <person name="Landa A."/>
            <person name="Jimenez L."/>
            <person name="Valdes V."/>
            <person name="Carrero J.C."/>
            <person name="Larralde C."/>
            <person name="Morales-Montor J."/>
            <person name="Limon-Lason J."/>
            <person name="Soberon X."/>
            <person name="Laclette J.P."/>
        </authorList>
    </citation>
    <scope>NUCLEOTIDE SEQUENCE [LARGE SCALE GENOMIC DNA]</scope>
</reference>
<reference evidence="1" key="2">
    <citation type="submission" date="2015-11" db="EMBL/GenBank/DDBJ databases">
        <authorList>
            <person name="Zhang Y."/>
            <person name="Guo Z."/>
        </authorList>
    </citation>
    <scope>NUCLEOTIDE SEQUENCE</scope>
</reference>